<dbReference type="EMBL" id="CP064760">
    <property type="protein sequence ID" value="QPE05310.1"/>
    <property type="molecule type" value="Genomic_DNA"/>
</dbReference>
<reference evidence="1 2" key="1">
    <citation type="submission" date="2020-11" db="EMBL/GenBank/DDBJ databases">
        <title>Amino acid is mineralized and recycled by bacteria in oceanic microbiome.</title>
        <authorList>
            <person name="Zheng L.Y."/>
        </authorList>
    </citation>
    <scope>NUCLEOTIDE SEQUENCE [LARGE SCALE GENOMIC DNA]</scope>
    <source>
        <strain evidence="1 2">A32-1</strain>
    </source>
</reference>
<dbReference type="KEGG" id="msf:IT882_04375"/>
<protein>
    <submittedName>
        <fullName evidence="1">Uncharacterized protein</fullName>
    </submittedName>
</protein>
<proteinExistence type="predicted"/>
<evidence type="ECO:0000313" key="2">
    <source>
        <dbReference type="Proteomes" id="UP000594480"/>
    </source>
</evidence>
<evidence type="ECO:0000313" key="1">
    <source>
        <dbReference type="EMBL" id="QPE05310.1"/>
    </source>
</evidence>
<name>A0A7S8MZM8_9MICO</name>
<dbReference type="AlphaFoldDB" id="A0A7S8MZM8"/>
<dbReference type="Proteomes" id="UP000594480">
    <property type="component" value="Chromosome"/>
</dbReference>
<dbReference type="RefSeq" id="WP_195693327.1">
    <property type="nucleotide sequence ID" value="NZ_CP064760.1"/>
</dbReference>
<gene>
    <name evidence="1" type="ORF">IT882_04375</name>
</gene>
<accession>A0A7S8MZM8</accession>
<keyword evidence="2" id="KW-1185">Reference proteome</keyword>
<organism evidence="1 2">
    <name type="scientific">Microbacterium schleiferi</name>
    <dbReference type="NCBI Taxonomy" id="69362"/>
    <lineage>
        <taxon>Bacteria</taxon>
        <taxon>Bacillati</taxon>
        <taxon>Actinomycetota</taxon>
        <taxon>Actinomycetes</taxon>
        <taxon>Micrococcales</taxon>
        <taxon>Microbacteriaceae</taxon>
        <taxon>Microbacterium</taxon>
    </lineage>
</organism>
<sequence length="155" mass="17216">MAGSRTSTGFYVLKKALFDAAVSVFQTSAPEFEQNWGRAIRARGQWANWVGGDTDQQPGPFAPTKPRDETLRVQVEFWAVRSGPIGAAREAEEYLYDRVGELEEYVRENTTLGGVARHCFLSRIEVDTLSYQAKDTTGYTAGVGLEFEGRVRITG</sequence>